<protein>
    <submittedName>
        <fullName evidence="3">Uncharacterized protein</fullName>
    </submittedName>
</protein>
<dbReference type="Proteomes" id="UP000758155">
    <property type="component" value="Unassembled WGS sequence"/>
</dbReference>
<feature type="compositionally biased region" description="Polar residues" evidence="1">
    <location>
        <begin position="80"/>
        <end position="89"/>
    </location>
</feature>
<comment type="caution">
    <text evidence="3">The sequence shown here is derived from an EMBL/GenBank/DDBJ whole genome shotgun (WGS) entry which is preliminary data.</text>
</comment>
<keyword evidence="2" id="KW-1133">Transmembrane helix</keyword>
<keyword evidence="2" id="KW-0812">Transmembrane</keyword>
<evidence type="ECO:0000256" key="2">
    <source>
        <dbReference type="SAM" id="Phobius"/>
    </source>
</evidence>
<evidence type="ECO:0000256" key="1">
    <source>
        <dbReference type="SAM" id="MobiDB-lite"/>
    </source>
</evidence>
<feature type="compositionally biased region" description="Low complexity" evidence="1">
    <location>
        <begin position="90"/>
        <end position="116"/>
    </location>
</feature>
<dbReference type="AlphaFoldDB" id="A0A9P4WMV6"/>
<dbReference type="OrthoDB" id="3790419at2759"/>
<evidence type="ECO:0000313" key="4">
    <source>
        <dbReference type="Proteomes" id="UP000758155"/>
    </source>
</evidence>
<sequence length="134" mass="14352">MVKLHMGVWAGIAAGGVMVMLVLLPILGCMFSRNKKAKKAAELEESAAEKGEVIYSAPALAQTPAPTRPVNAILQKPSMHVSQQEIRTQQSKQSISPSYLSQSSTLAPGSPLRNSTPSPPLPPHMQPMWTKPSP</sequence>
<accession>A0A9P4WMV6</accession>
<dbReference type="EMBL" id="SWKV01000050">
    <property type="protein sequence ID" value="KAF3036422.1"/>
    <property type="molecule type" value="Genomic_DNA"/>
</dbReference>
<name>A0A9P4WMV6_9PLEO</name>
<keyword evidence="2" id="KW-0472">Membrane</keyword>
<proteinExistence type="predicted"/>
<feature type="transmembrane region" description="Helical" evidence="2">
    <location>
        <begin position="6"/>
        <end position="31"/>
    </location>
</feature>
<reference evidence="3" key="1">
    <citation type="submission" date="2019-04" db="EMBL/GenBank/DDBJ databases">
        <title>Sequencing of skin fungus with MAO and IRED activity.</title>
        <authorList>
            <person name="Marsaioli A.J."/>
            <person name="Bonatto J.M.C."/>
            <person name="Reis Junior O."/>
        </authorList>
    </citation>
    <scope>NUCLEOTIDE SEQUENCE</scope>
    <source>
        <strain evidence="3">28M1</strain>
    </source>
</reference>
<organism evidence="3 4">
    <name type="scientific">Didymella heteroderae</name>
    <dbReference type="NCBI Taxonomy" id="1769908"/>
    <lineage>
        <taxon>Eukaryota</taxon>
        <taxon>Fungi</taxon>
        <taxon>Dikarya</taxon>
        <taxon>Ascomycota</taxon>
        <taxon>Pezizomycotina</taxon>
        <taxon>Dothideomycetes</taxon>
        <taxon>Pleosporomycetidae</taxon>
        <taxon>Pleosporales</taxon>
        <taxon>Pleosporineae</taxon>
        <taxon>Didymellaceae</taxon>
        <taxon>Didymella</taxon>
    </lineage>
</organism>
<gene>
    <name evidence="3" type="ORF">E8E12_002743</name>
</gene>
<evidence type="ECO:0000313" key="3">
    <source>
        <dbReference type="EMBL" id="KAF3036422.1"/>
    </source>
</evidence>
<keyword evidence="4" id="KW-1185">Reference proteome</keyword>
<feature type="region of interest" description="Disordered" evidence="1">
    <location>
        <begin position="77"/>
        <end position="134"/>
    </location>
</feature>